<dbReference type="AlphaFoldDB" id="A0A2P5HT59"/>
<comment type="caution">
    <text evidence="3">The sequence shown here is derived from an EMBL/GenBank/DDBJ whole genome shotgun (WGS) entry which is preliminary data.</text>
</comment>
<sequence length="400" mass="45092">MPPDSGENSQLAGVVVCITGNPTCDEDENKHIREQFTDENVSRWLKYRSGKLVEEVTKATTHLVCSRKEYMKRATNDKMNAARKLGCHIVTYEWLTDTLQLLDCHKRKAPPGLYHPGKARDGEAISAVFRKSEKKFRPSKQKALTAMESTSVSGEDDARAGGASKHGPKHSARRGEESTQNSSEKKGQLGSSGLKDSEVIKLIDGIKRPGNPADSKSDKPAGMPKDGAKAENHEPHIDLSRFSIYRDETGPYQVEVFNQGHRHILELYESKSTPKKYLFSIRVYQKSGSSKCDRRFPSKTPRDKDHELERFRSRFWRMSGKRWRQRDSNPNNEKLGKYKKESHPASSPVVPHRQRQVDLKTSFKRKSSFSDNRPAKELKVTKYSTAGESGKASTGESKVA</sequence>
<dbReference type="CDD" id="cd00027">
    <property type="entry name" value="BRCT"/>
    <property type="match status" value="1"/>
</dbReference>
<feature type="compositionally biased region" description="Basic and acidic residues" evidence="1">
    <location>
        <begin position="173"/>
        <end position="187"/>
    </location>
</feature>
<name>A0A2P5HT59_DIAHE</name>
<feature type="compositionally biased region" description="Basic and acidic residues" evidence="1">
    <location>
        <begin position="195"/>
        <end position="207"/>
    </location>
</feature>
<accession>A0A2P5HT59</accession>
<reference evidence="3" key="1">
    <citation type="submission" date="2017-09" db="EMBL/GenBank/DDBJ databases">
        <title>Polyketide synthases of a Diaporthe helianthi virulent isolate.</title>
        <authorList>
            <person name="Baroncelli R."/>
        </authorList>
    </citation>
    <scope>NUCLEOTIDE SEQUENCE [LARGE SCALE GENOMIC DNA]</scope>
    <source>
        <strain evidence="3">7/96</strain>
    </source>
</reference>
<evidence type="ECO:0000259" key="2">
    <source>
        <dbReference type="PROSITE" id="PS50172"/>
    </source>
</evidence>
<dbReference type="PROSITE" id="PS50172">
    <property type="entry name" value="BRCT"/>
    <property type="match status" value="1"/>
</dbReference>
<protein>
    <recommendedName>
        <fullName evidence="2">BRCT domain-containing protein</fullName>
    </recommendedName>
</protein>
<dbReference type="InterPro" id="IPR036420">
    <property type="entry name" value="BRCT_dom_sf"/>
</dbReference>
<dbReference type="InterPro" id="IPR001357">
    <property type="entry name" value="BRCT_dom"/>
</dbReference>
<dbReference type="OrthoDB" id="342264at2759"/>
<proteinExistence type="predicted"/>
<gene>
    <name evidence="3" type="ORF">DHEL01_v208152</name>
</gene>
<evidence type="ECO:0000313" key="3">
    <source>
        <dbReference type="EMBL" id="POS73450.1"/>
    </source>
</evidence>
<evidence type="ECO:0000256" key="1">
    <source>
        <dbReference type="SAM" id="MobiDB-lite"/>
    </source>
</evidence>
<dbReference type="Pfam" id="PF00533">
    <property type="entry name" value="BRCT"/>
    <property type="match status" value="1"/>
</dbReference>
<feature type="compositionally biased region" description="Basic and acidic residues" evidence="1">
    <location>
        <begin position="334"/>
        <end position="343"/>
    </location>
</feature>
<organism evidence="3 4">
    <name type="scientific">Diaporthe helianthi</name>
    <dbReference type="NCBI Taxonomy" id="158607"/>
    <lineage>
        <taxon>Eukaryota</taxon>
        <taxon>Fungi</taxon>
        <taxon>Dikarya</taxon>
        <taxon>Ascomycota</taxon>
        <taxon>Pezizomycotina</taxon>
        <taxon>Sordariomycetes</taxon>
        <taxon>Sordariomycetidae</taxon>
        <taxon>Diaporthales</taxon>
        <taxon>Diaporthaceae</taxon>
        <taxon>Diaporthe</taxon>
    </lineage>
</organism>
<feature type="region of interest" description="Disordered" evidence="1">
    <location>
        <begin position="130"/>
        <end position="238"/>
    </location>
</feature>
<dbReference type="Gene3D" id="3.40.50.10190">
    <property type="entry name" value="BRCT domain"/>
    <property type="match status" value="1"/>
</dbReference>
<feature type="domain" description="BRCT" evidence="2">
    <location>
        <begin position="6"/>
        <end position="100"/>
    </location>
</feature>
<evidence type="ECO:0000313" key="4">
    <source>
        <dbReference type="Proteomes" id="UP000094444"/>
    </source>
</evidence>
<dbReference type="STRING" id="158607.A0A2P5HT59"/>
<dbReference type="SUPFAM" id="SSF52113">
    <property type="entry name" value="BRCT domain"/>
    <property type="match status" value="1"/>
</dbReference>
<feature type="compositionally biased region" description="Polar residues" evidence="1">
    <location>
        <begin position="382"/>
        <end position="400"/>
    </location>
</feature>
<dbReference type="EMBL" id="MAVT02000796">
    <property type="protein sequence ID" value="POS73450.1"/>
    <property type="molecule type" value="Genomic_DNA"/>
</dbReference>
<keyword evidence="4" id="KW-1185">Reference proteome</keyword>
<dbReference type="Proteomes" id="UP000094444">
    <property type="component" value="Unassembled WGS sequence"/>
</dbReference>
<dbReference type="InParanoid" id="A0A2P5HT59"/>
<feature type="region of interest" description="Disordered" evidence="1">
    <location>
        <begin position="319"/>
        <end position="400"/>
    </location>
</feature>
<feature type="compositionally biased region" description="Basic and acidic residues" evidence="1">
    <location>
        <begin position="226"/>
        <end position="238"/>
    </location>
</feature>
<dbReference type="SMART" id="SM00292">
    <property type="entry name" value="BRCT"/>
    <property type="match status" value="1"/>
</dbReference>